<sequence>MNQFVGYALNFPGTYGIVKK</sequence>
<name>A0A0E9QEQ7_ANGAN</name>
<dbReference type="EMBL" id="GBXM01093575">
    <property type="protein sequence ID" value="JAH15002.1"/>
    <property type="molecule type" value="Transcribed_RNA"/>
</dbReference>
<proteinExistence type="predicted"/>
<organism evidence="1">
    <name type="scientific">Anguilla anguilla</name>
    <name type="common">European freshwater eel</name>
    <name type="synonym">Muraena anguilla</name>
    <dbReference type="NCBI Taxonomy" id="7936"/>
    <lineage>
        <taxon>Eukaryota</taxon>
        <taxon>Metazoa</taxon>
        <taxon>Chordata</taxon>
        <taxon>Craniata</taxon>
        <taxon>Vertebrata</taxon>
        <taxon>Euteleostomi</taxon>
        <taxon>Actinopterygii</taxon>
        <taxon>Neopterygii</taxon>
        <taxon>Teleostei</taxon>
        <taxon>Anguilliformes</taxon>
        <taxon>Anguillidae</taxon>
        <taxon>Anguilla</taxon>
    </lineage>
</organism>
<accession>A0A0E9QEQ7</accession>
<evidence type="ECO:0000313" key="1">
    <source>
        <dbReference type="EMBL" id="JAH15002.1"/>
    </source>
</evidence>
<protein>
    <submittedName>
        <fullName evidence="1">Uncharacterized protein</fullName>
    </submittedName>
</protein>
<dbReference type="AlphaFoldDB" id="A0A0E9QEQ7"/>
<reference evidence="1" key="2">
    <citation type="journal article" date="2015" name="Fish Shellfish Immunol.">
        <title>Early steps in the European eel (Anguilla anguilla)-Vibrio vulnificus interaction in the gills: Role of the RtxA13 toxin.</title>
        <authorList>
            <person name="Callol A."/>
            <person name="Pajuelo D."/>
            <person name="Ebbesson L."/>
            <person name="Teles M."/>
            <person name="MacKenzie S."/>
            <person name="Amaro C."/>
        </authorList>
    </citation>
    <scope>NUCLEOTIDE SEQUENCE</scope>
</reference>
<reference evidence="1" key="1">
    <citation type="submission" date="2014-11" db="EMBL/GenBank/DDBJ databases">
        <authorList>
            <person name="Amaro Gonzalez C."/>
        </authorList>
    </citation>
    <scope>NUCLEOTIDE SEQUENCE</scope>
</reference>